<sequence length="396" mass="42170">MADRRAVALPAVAAGLVAGLGLLAGATAPADDPSAADLRAIYSQPPAAWPAATVDEGVEPRELGLLPELPEADEKLVGLGEMLFFDPRLSTTGQMACASCHDPDLGWADGRTTSFGFRRTQLPRNAPTIQNSGHLHPLFWDGRAGSLEELTLEVIEHPDEMRGTGTAVVERLSAVPAYAEAFAEIPGEPGVTIEKVTSAVAAFCRSVNGGKSRFDAFLRGRETALTDAELRGLHLYRTEARCMNCHDGPEMSDGKLHVTGLSLSGTPREDLGAYAVTGRPEDSGAFRTPTLRNIAKTGPYMHHGLFESLPVTLRAYNGGMPTQRDRINDPADPVPVKSPLLHELGLDDAQLGDLEAFLRSTTEPHRLVLPPDLPPHADDAPPPAIPPDAEAGHARP</sequence>
<dbReference type="STRING" id="1142394.PSMK_13390"/>
<evidence type="ECO:0000256" key="5">
    <source>
        <dbReference type="ARBA" id="ARBA00022723"/>
    </source>
</evidence>
<feature type="signal peptide" evidence="16">
    <location>
        <begin position="1"/>
        <end position="30"/>
    </location>
</feature>
<dbReference type="KEGG" id="phm:PSMK_13390"/>
<dbReference type="OrthoDB" id="9772811at2"/>
<dbReference type="InterPro" id="IPR004852">
    <property type="entry name" value="Di-haem_cyt_c_peroxidsae"/>
</dbReference>
<feature type="binding site" description="covalent" evidence="13">
    <location>
        <position position="242"/>
    </location>
    <ligand>
        <name>heme c</name>
        <dbReference type="ChEBI" id="CHEBI:61717"/>
        <label>2</label>
    </ligand>
</feature>
<keyword evidence="3" id="KW-0813">Transport</keyword>
<dbReference type="RefSeq" id="WP_014436717.1">
    <property type="nucleotide sequence ID" value="NC_017080.1"/>
</dbReference>
<evidence type="ECO:0000256" key="15">
    <source>
        <dbReference type="SAM" id="MobiDB-lite"/>
    </source>
</evidence>
<dbReference type="PANTHER" id="PTHR30600:SF10">
    <property type="entry name" value="BLL6722 PROTEIN"/>
    <property type="match status" value="1"/>
</dbReference>
<comment type="PTM">
    <text evidence="13">Binds 2 heme groups per subunit.</text>
</comment>
<dbReference type="SUPFAM" id="SSF46626">
    <property type="entry name" value="Cytochrome c"/>
    <property type="match status" value="2"/>
</dbReference>
<evidence type="ECO:0000256" key="6">
    <source>
        <dbReference type="ARBA" id="ARBA00022729"/>
    </source>
</evidence>
<comment type="pathway">
    <text evidence="2">One-carbon metabolism; methylamine degradation.</text>
</comment>
<feature type="region of interest" description="Disordered" evidence="15">
    <location>
        <begin position="362"/>
        <end position="396"/>
    </location>
</feature>
<dbReference type="InterPro" id="IPR036909">
    <property type="entry name" value="Cyt_c-like_dom_sf"/>
</dbReference>
<evidence type="ECO:0000256" key="16">
    <source>
        <dbReference type="SAM" id="SignalP"/>
    </source>
</evidence>
<dbReference type="Gene3D" id="1.10.760.10">
    <property type="entry name" value="Cytochrome c-like domain"/>
    <property type="match status" value="2"/>
</dbReference>
<evidence type="ECO:0000256" key="9">
    <source>
        <dbReference type="ARBA" id="ARBA00023002"/>
    </source>
</evidence>
<protein>
    <recommendedName>
        <fullName evidence="12">Methylamine utilization protein MauG</fullName>
    </recommendedName>
</protein>
<feature type="domain" description="Cytochrome c" evidence="17">
    <location>
        <begin position="227"/>
        <end position="362"/>
    </location>
</feature>
<dbReference type="HOGENOM" id="CLU_034652_3_2_0"/>
<keyword evidence="19" id="KW-1185">Reference proteome</keyword>
<keyword evidence="5 14" id="KW-0479">Metal-binding</keyword>
<keyword evidence="8" id="KW-0249">Electron transport</keyword>
<dbReference type="InterPro" id="IPR051395">
    <property type="entry name" value="Cytochrome_c_Peroxidase/MauG"/>
</dbReference>
<dbReference type="EMBL" id="AP012338">
    <property type="protein sequence ID" value="BAM03498.1"/>
    <property type="molecule type" value="Genomic_DNA"/>
</dbReference>
<dbReference type="Pfam" id="PF03150">
    <property type="entry name" value="CCP_MauG"/>
    <property type="match status" value="1"/>
</dbReference>
<evidence type="ECO:0000256" key="3">
    <source>
        <dbReference type="ARBA" id="ARBA00022448"/>
    </source>
</evidence>
<reference evidence="18 19" key="1">
    <citation type="submission" date="2012-02" db="EMBL/GenBank/DDBJ databases">
        <title>Complete genome sequence of Phycisphaera mikurensis NBRC 102666.</title>
        <authorList>
            <person name="Ankai A."/>
            <person name="Hosoyama A."/>
            <person name="Terui Y."/>
            <person name="Sekine M."/>
            <person name="Fukai R."/>
            <person name="Kato Y."/>
            <person name="Nakamura S."/>
            <person name="Yamada-Narita S."/>
            <person name="Kawakoshi A."/>
            <person name="Fukunaga Y."/>
            <person name="Yamazaki S."/>
            <person name="Fujita N."/>
        </authorList>
    </citation>
    <scope>NUCLEOTIDE SEQUENCE [LARGE SCALE GENOMIC DNA]</scope>
    <source>
        <strain evidence="19">NBRC 102666 / KCTC 22515 / FYK2301M01</strain>
    </source>
</reference>
<keyword evidence="18" id="KW-0575">Peroxidase</keyword>
<feature type="chain" id="PRO_5003629671" description="Methylamine utilization protein MauG" evidence="16">
    <location>
        <begin position="31"/>
        <end position="396"/>
    </location>
</feature>
<feature type="binding site" description="covalent" evidence="13">
    <location>
        <position position="245"/>
    </location>
    <ligand>
        <name>heme c</name>
        <dbReference type="ChEBI" id="CHEBI:61717"/>
        <label>2</label>
    </ligand>
</feature>
<comment type="subcellular location">
    <subcellularLocation>
        <location evidence="1">Periplasm</location>
    </subcellularLocation>
</comment>
<evidence type="ECO:0000256" key="14">
    <source>
        <dbReference type="PIRSR" id="PIRSR000294-2"/>
    </source>
</evidence>
<keyword evidence="9 18" id="KW-0560">Oxidoreductase</keyword>
<dbReference type="FunFam" id="1.10.760.10:FF:000019">
    <property type="entry name" value="Di-heme cytochrome C peroxidase"/>
    <property type="match status" value="1"/>
</dbReference>
<name>I0IE10_PHYMF</name>
<organism evidence="18 19">
    <name type="scientific">Phycisphaera mikurensis (strain NBRC 102666 / KCTC 22515 / FYK2301M01)</name>
    <dbReference type="NCBI Taxonomy" id="1142394"/>
    <lineage>
        <taxon>Bacteria</taxon>
        <taxon>Pseudomonadati</taxon>
        <taxon>Planctomycetota</taxon>
        <taxon>Phycisphaerae</taxon>
        <taxon>Phycisphaerales</taxon>
        <taxon>Phycisphaeraceae</taxon>
        <taxon>Phycisphaera</taxon>
    </lineage>
</organism>
<dbReference type="InterPro" id="IPR026259">
    <property type="entry name" value="MauG/Cytc_peroxidase"/>
</dbReference>
<evidence type="ECO:0000256" key="4">
    <source>
        <dbReference type="ARBA" id="ARBA00022617"/>
    </source>
</evidence>
<keyword evidence="7" id="KW-0574">Periplasm</keyword>
<dbReference type="PIRSF" id="PIRSF000294">
    <property type="entry name" value="Cytochrome-c_peroxidase"/>
    <property type="match status" value="1"/>
</dbReference>
<dbReference type="GO" id="GO:0004130">
    <property type="term" value="F:cytochrome-c peroxidase activity"/>
    <property type="evidence" value="ECO:0007669"/>
    <property type="project" value="TreeGrafter"/>
</dbReference>
<dbReference type="PANTHER" id="PTHR30600">
    <property type="entry name" value="CYTOCHROME C PEROXIDASE-RELATED"/>
    <property type="match status" value="1"/>
</dbReference>
<evidence type="ECO:0000256" key="10">
    <source>
        <dbReference type="ARBA" id="ARBA00023004"/>
    </source>
</evidence>
<evidence type="ECO:0000256" key="1">
    <source>
        <dbReference type="ARBA" id="ARBA00004418"/>
    </source>
</evidence>
<dbReference type="Proteomes" id="UP000007881">
    <property type="component" value="Chromosome"/>
</dbReference>
<accession>I0IE10</accession>
<feature type="binding site" description="axial binding residue" evidence="14">
    <location>
        <position position="101"/>
    </location>
    <ligand>
        <name>heme c</name>
        <dbReference type="ChEBI" id="CHEBI:61717"/>
        <label>1</label>
    </ligand>
    <ligandPart>
        <name>Fe</name>
        <dbReference type="ChEBI" id="CHEBI:18248"/>
    </ligandPart>
</feature>
<evidence type="ECO:0000256" key="13">
    <source>
        <dbReference type="PIRSR" id="PIRSR000294-1"/>
    </source>
</evidence>
<evidence type="ECO:0000313" key="19">
    <source>
        <dbReference type="Proteomes" id="UP000007881"/>
    </source>
</evidence>
<feature type="binding site" description="covalent" evidence="13">
    <location>
        <position position="97"/>
    </location>
    <ligand>
        <name>heme c</name>
        <dbReference type="ChEBI" id="CHEBI:61717"/>
        <label>1</label>
    </ligand>
</feature>
<feature type="domain" description="Cytochrome c" evidence="17">
    <location>
        <begin position="75"/>
        <end position="183"/>
    </location>
</feature>
<evidence type="ECO:0000256" key="12">
    <source>
        <dbReference type="ARBA" id="ARBA00073576"/>
    </source>
</evidence>
<dbReference type="eggNOG" id="COG1858">
    <property type="taxonomic scope" value="Bacteria"/>
</dbReference>
<dbReference type="AlphaFoldDB" id="I0IE10"/>
<feature type="binding site" description="axial binding residue" evidence="14">
    <location>
        <position position="246"/>
    </location>
    <ligand>
        <name>heme c</name>
        <dbReference type="ChEBI" id="CHEBI:61717"/>
        <label>2</label>
    </ligand>
    <ligandPart>
        <name>Fe</name>
        <dbReference type="ChEBI" id="CHEBI:18248"/>
    </ligandPart>
</feature>
<evidence type="ECO:0000256" key="8">
    <source>
        <dbReference type="ARBA" id="ARBA00022982"/>
    </source>
</evidence>
<gene>
    <name evidence="18" type="ordered locus">PSMK_13390</name>
</gene>
<dbReference type="GO" id="GO:0020037">
    <property type="term" value="F:heme binding"/>
    <property type="evidence" value="ECO:0007669"/>
    <property type="project" value="InterPro"/>
</dbReference>
<evidence type="ECO:0000313" key="18">
    <source>
        <dbReference type="EMBL" id="BAM03498.1"/>
    </source>
</evidence>
<evidence type="ECO:0000256" key="2">
    <source>
        <dbReference type="ARBA" id="ARBA00004856"/>
    </source>
</evidence>
<evidence type="ECO:0000259" key="17">
    <source>
        <dbReference type="PROSITE" id="PS51007"/>
    </source>
</evidence>
<proteinExistence type="predicted"/>
<keyword evidence="6 16" id="KW-0732">Signal</keyword>
<evidence type="ECO:0000256" key="7">
    <source>
        <dbReference type="ARBA" id="ARBA00022764"/>
    </source>
</evidence>
<feature type="binding site" description="covalent" evidence="13">
    <location>
        <position position="100"/>
    </location>
    <ligand>
        <name>heme c</name>
        <dbReference type="ChEBI" id="CHEBI:61717"/>
        <label>1</label>
    </ligand>
</feature>
<dbReference type="InterPro" id="IPR009056">
    <property type="entry name" value="Cyt_c-like_dom"/>
</dbReference>
<evidence type="ECO:0000256" key="11">
    <source>
        <dbReference type="ARBA" id="ARBA00058991"/>
    </source>
</evidence>
<dbReference type="PROSITE" id="PS51007">
    <property type="entry name" value="CYTC"/>
    <property type="match status" value="2"/>
</dbReference>
<comment type="cofactor">
    <cofactor evidence="13">
        <name>heme</name>
        <dbReference type="ChEBI" id="CHEBI:30413"/>
    </cofactor>
    <text evidence="13">Binds 2 heme groups.</text>
</comment>
<comment type="function">
    <text evidence="11">Involved in methylamine metabolism. Essential for the maturation of the beta subunit of MADH, presumably via a step in the biosynthesis of tryptophan tryptophylquinone (TTQ), the cofactor of MADH.</text>
</comment>
<dbReference type="GO" id="GO:0009055">
    <property type="term" value="F:electron transfer activity"/>
    <property type="evidence" value="ECO:0007669"/>
    <property type="project" value="InterPro"/>
</dbReference>
<dbReference type="GO" id="GO:0046872">
    <property type="term" value="F:metal ion binding"/>
    <property type="evidence" value="ECO:0007669"/>
    <property type="project" value="UniProtKB-KW"/>
</dbReference>
<keyword evidence="10 14" id="KW-0408">Iron</keyword>
<dbReference type="GO" id="GO:0042597">
    <property type="term" value="C:periplasmic space"/>
    <property type="evidence" value="ECO:0007669"/>
    <property type="project" value="UniProtKB-SubCell"/>
</dbReference>
<keyword evidence="4 13" id="KW-0349">Heme</keyword>